<protein>
    <recommendedName>
        <fullName evidence="2">Tc1-like transposase DDE domain-containing protein</fullName>
    </recommendedName>
</protein>
<dbReference type="EMBL" id="JABDTM020022303">
    <property type="protein sequence ID" value="KAH0815955.1"/>
    <property type="molecule type" value="Genomic_DNA"/>
</dbReference>
<feature type="region of interest" description="Disordered" evidence="1">
    <location>
        <begin position="195"/>
        <end position="230"/>
    </location>
</feature>
<sequence length="383" mass="43494">MEDRGRHRIGISQNQPHINADVAPQKYNGTEGLLQENARRMVLTTTWVASAESYHRLKTGRYYRRNRPIPVDAASNFCKAAKLYWKGMHGHQNIKENLDLSIIKNCVEYLDIPSYGILIQGGYHIKFASTEFLNSGFPLENILQKLFKKIGSAKKRNSTSKRKIGVQGKALRSQTKEVIANVLQFFKDEAEHGPRIPLTNFKESKESEPTGTSFSSPSKRKCPKSSPESKCAGALQCIRDIIYNFYIIEKRRPSLQDYRMDKILKEHGHEILRLPPYSPEFNPIENIWGIVKNWVASHNVSFKLKDVEILTRQKFAEITPDVWKNTVNHVKKTEIEFLAKQNSFDEVIDGLSFVVNTGSSDEESDCTTSDSDGSDISGISPLD</sequence>
<organism evidence="3 4">
    <name type="scientific">Tenebrio molitor</name>
    <name type="common">Yellow mealworm beetle</name>
    <dbReference type="NCBI Taxonomy" id="7067"/>
    <lineage>
        <taxon>Eukaryota</taxon>
        <taxon>Metazoa</taxon>
        <taxon>Ecdysozoa</taxon>
        <taxon>Arthropoda</taxon>
        <taxon>Hexapoda</taxon>
        <taxon>Insecta</taxon>
        <taxon>Pterygota</taxon>
        <taxon>Neoptera</taxon>
        <taxon>Endopterygota</taxon>
        <taxon>Coleoptera</taxon>
        <taxon>Polyphaga</taxon>
        <taxon>Cucujiformia</taxon>
        <taxon>Tenebrionidae</taxon>
        <taxon>Tenebrio</taxon>
    </lineage>
</organism>
<proteinExistence type="predicted"/>
<evidence type="ECO:0000259" key="2">
    <source>
        <dbReference type="Pfam" id="PF13358"/>
    </source>
</evidence>
<name>A0A8J6HJW2_TENMO</name>
<evidence type="ECO:0000313" key="4">
    <source>
        <dbReference type="Proteomes" id="UP000719412"/>
    </source>
</evidence>
<reference evidence="3" key="1">
    <citation type="journal article" date="2020" name="J Insects Food Feed">
        <title>The yellow mealworm (Tenebrio molitor) genome: a resource for the emerging insects as food and feed industry.</title>
        <authorList>
            <person name="Eriksson T."/>
            <person name="Andere A."/>
            <person name="Kelstrup H."/>
            <person name="Emery V."/>
            <person name="Picard C."/>
        </authorList>
    </citation>
    <scope>NUCLEOTIDE SEQUENCE</scope>
    <source>
        <strain evidence="3">Stoneville</strain>
        <tissue evidence="3">Whole head</tissue>
    </source>
</reference>
<gene>
    <name evidence="3" type="ORF">GEV33_006836</name>
</gene>
<feature type="region of interest" description="Disordered" evidence="1">
    <location>
        <begin position="359"/>
        <end position="383"/>
    </location>
</feature>
<evidence type="ECO:0000313" key="3">
    <source>
        <dbReference type="EMBL" id="KAH0815955.1"/>
    </source>
</evidence>
<dbReference type="Gene3D" id="3.30.420.10">
    <property type="entry name" value="Ribonuclease H-like superfamily/Ribonuclease H"/>
    <property type="match status" value="1"/>
</dbReference>
<feature type="domain" description="Tc1-like transposase DDE" evidence="2">
    <location>
        <begin position="262"/>
        <end position="299"/>
    </location>
</feature>
<dbReference type="Proteomes" id="UP000719412">
    <property type="component" value="Unassembled WGS sequence"/>
</dbReference>
<evidence type="ECO:0000256" key="1">
    <source>
        <dbReference type="SAM" id="MobiDB-lite"/>
    </source>
</evidence>
<dbReference type="InterPro" id="IPR036397">
    <property type="entry name" value="RNaseH_sf"/>
</dbReference>
<accession>A0A8J6HJW2</accession>
<dbReference type="Pfam" id="PF13358">
    <property type="entry name" value="DDE_3"/>
    <property type="match status" value="1"/>
</dbReference>
<keyword evidence="4" id="KW-1185">Reference proteome</keyword>
<comment type="caution">
    <text evidence="3">The sequence shown here is derived from an EMBL/GenBank/DDBJ whole genome shotgun (WGS) entry which is preliminary data.</text>
</comment>
<dbReference type="PANTHER" id="PTHR33939:SF1">
    <property type="entry name" value="DUF4371 DOMAIN-CONTAINING PROTEIN"/>
    <property type="match status" value="1"/>
</dbReference>
<feature type="compositionally biased region" description="Low complexity" evidence="1">
    <location>
        <begin position="366"/>
        <end position="383"/>
    </location>
</feature>
<dbReference type="GO" id="GO:0003676">
    <property type="term" value="F:nucleic acid binding"/>
    <property type="evidence" value="ECO:0007669"/>
    <property type="project" value="InterPro"/>
</dbReference>
<dbReference type="InterPro" id="IPR038717">
    <property type="entry name" value="Tc1-like_DDE_dom"/>
</dbReference>
<dbReference type="AlphaFoldDB" id="A0A8J6HJW2"/>
<reference evidence="3" key="2">
    <citation type="submission" date="2021-08" db="EMBL/GenBank/DDBJ databases">
        <authorList>
            <person name="Eriksson T."/>
        </authorList>
    </citation>
    <scope>NUCLEOTIDE SEQUENCE</scope>
    <source>
        <strain evidence="3">Stoneville</strain>
        <tissue evidence="3">Whole head</tissue>
    </source>
</reference>
<dbReference type="PANTHER" id="PTHR33939">
    <property type="entry name" value="PROTEIN CBG22215"/>
    <property type="match status" value="1"/>
</dbReference>